<comment type="caution">
    <text evidence="1">The sequence shown here is derived from an EMBL/GenBank/DDBJ whole genome shotgun (WGS) entry which is preliminary data.</text>
</comment>
<proteinExistence type="predicted"/>
<dbReference type="Proteomes" id="UP000828390">
    <property type="component" value="Unassembled WGS sequence"/>
</dbReference>
<protein>
    <submittedName>
        <fullName evidence="1">Uncharacterized protein</fullName>
    </submittedName>
</protein>
<dbReference type="AlphaFoldDB" id="A0A9D4DF77"/>
<reference evidence="1" key="2">
    <citation type="submission" date="2020-11" db="EMBL/GenBank/DDBJ databases">
        <authorList>
            <person name="McCartney M.A."/>
            <person name="Auch B."/>
            <person name="Kono T."/>
            <person name="Mallez S."/>
            <person name="Becker A."/>
            <person name="Gohl D.M."/>
            <person name="Silverstein K.A.T."/>
            <person name="Koren S."/>
            <person name="Bechman K.B."/>
            <person name="Herman A."/>
            <person name="Abrahante J.E."/>
            <person name="Garbe J."/>
        </authorList>
    </citation>
    <scope>NUCLEOTIDE SEQUENCE</scope>
    <source>
        <strain evidence="1">Duluth1</strain>
        <tissue evidence="1">Whole animal</tissue>
    </source>
</reference>
<sequence>MCVKKIWIAPEDRVKRSDARVCALEEKVELGDVGATIVADRLTQLEKKLI</sequence>
<accession>A0A9D4DF77</accession>
<name>A0A9D4DF77_DREPO</name>
<organism evidence="1 2">
    <name type="scientific">Dreissena polymorpha</name>
    <name type="common">Zebra mussel</name>
    <name type="synonym">Mytilus polymorpha</name>
    <dbReference type="NCBI Taxonomy" id="45954"/>
    <lineage>
        <taxon>Eukaryota</taxon>
        <taxon>Metazoa</taxon>
        <taxon>Spiralia</taxon>
        <taxon>Lophotrochozoa</taxon>
        <taxon>Mollusca</taxon>
        <taxon>Bivalvia</taxon>
        <taxon>Autobranchia</taxon>
        <taxon>Heteroconchia</taxon>
        <taxon>Euheterodonta</taxon>
        <taxon>Imparidentia</taxon>
        <taxon>Neoheterodontei</taxon>
        <taxon>Myida</taxon>
        <taxon>Dreissenoidea</taxon>
        <taxon>Dreissenidae</taxon>
        <taxon>Dreissena</taxon>
    </lineage>
</organism>
<reference evidence="1" key="1">
    <citation type="journal article" date="2019" name="bioRxiv">
        <title>The Genome of the Zebra Mussel, Dreissena polymorpha: A Resource for Invasive Species Research.</title>
        <authorList>
            <person name="McCartney M.A."/>
            <person name="Auch B."/>
            <person name="Kono T."/>
            <person name="Mallez S."/>
            <person name="Zhang Y."/>
            <person name="Obille A."/>
            <person name="Becker A."/>
            <person name="Abrahante J.E."/>
            <person name="Garbe J."/>
            <person name="Badalamenti J.P."/>
            <person name="Herman A."/>
            <person name="Mangelson H."/>
            <person name="Liachko I."/>
            <person name="Sullivan S."/>
            <person name="Sone E.D."/>
            <person name="Koren S."/>
            <person name="Silverstein K.A.T."/>
            <person name="Beckman K.B."/>
            <person name="Gohl D.M."/>
        </authorList>
    </citation>
    <scope>NUCLEOTIDE SEQUENCE</scope>
    <source>
        <strain evidence="1">Duluth1</strain>
        <tissue evidence="1">Whole animal</tissue>
    </source>
</reference>
<gene>
    <name evidence="1" type="ORF">DPMN_181397</name>
</gene>
<dbReference type="EMBL" id="JAIWYP010000010">
    <property type="protein sequence ID" value="KAH3746977.1"/>
    <property type="molecule type" value="Genomic_DNA"/>
</dbReference>
<keyword evidence="2" id="KW-1185">Reference proteome</keyword>
<evidence type="ECO:0000313" key="1">
    <source>
        <dbReference type="EMBL" id="KAH3746977.1"/>
    </source>
</evidence>
<evidence type="ECO:0000313" key="2">
    <source>
        <dbReference type="Proteomes" id="UP000828390"/>
    </source>
</evidence>